<dbReference type="AlphaFoldDB" id="A0A2T1N6A8"/>
<dbReference type="NCBIfam" id="TIGR04183">
    <property type="entry name" value="Por_Secre_tail"/>
    <property type="match status" value="1"/>
</dbReference>
<proteinExistence type="predicted"/>
<gene>
    <name evidence="4" type="ORF">C7H61_12940</name>
</gene>
<dbReference type="OrthoDB" id="1198660at2"/>
<feature type="signal peptide" evidence="2">
    <location>
        <begin position="1"/>
        <end position="27"/>
    </location>
</feature>
<evidence type="ECO:0000256" key="1">
    <source>
        <dbReference type="ARBA" id="ARBA00022729"/>
    </source>
</evidence>
<accession>A0A2T1N6A8</accession>
<keyword evidence="5" id="KW-1185">Reference proteome</keyword>
<organism evidence="4 5">
    <name type="scientific">Mesoflavibacter zeaxanthinifaciens subsp. sabulilitoris</name>
    <dbReference type="NCBI Taxonomy" id="1520893"/>
    <lineage>
        <taxon>Bacteria</taxon>
        <taxon>Pseudomonadati</taxon>
        <taxon>Bacteroidota</taxon>
        <taxon>Flavobacteriia</taxon>
        <taxon>Flavobacteriales</taxon>
        <taxon>Flavobacteriaceae</taxon>
        <taxon>Mesoflavibacter</taxon>
    </lineage>
</organism>
<dbReference type="Pfam" id="PF18962">
    <property type="entry name" value="Por_Secre_tail"/>
    <property type="match status" value="1"/>
</dbReference>
<name>A0A2T1N6A8_9FLAO</name>
<protein>
    <recommendedName>
        <fullName evidence="3">Secretion system C-terminal sorting domain-containing protein</fullName>
    </recommendedName>
</protein>
<dbReference type="Proteomes" id="UP000238430">
    <property type="component" value="Unassembled WGS sequence"/>
</dbReference>
<comment type="caution">
    <text evidence="4">The sequence shown here is derived from an EMBL/GenBank/DDBJ whole genome shotgun (WGS) entry which is preliminary data.</text>
</comment>
<dbReference type="EMBL" id="PXOT01000027">
    <property type="protein sequence ID" value="PSG87010.1"/>
    <property type="molecule type" value="Genomic_DNA"/>
</dbReference>
<dbReference type="RefSeq" id="WP_106680391.1">
    <property type="nucleotide sequence ID" value="NZ_JACHWV010000002.1"/>
</dbReference>
<evidence type="ECO:0000313" key="5">
    <source>
        <dbReference type="Proteomes" id="UP000238430"/>
    </source>
</evidence>
<sequence length="284" mass="29756">MKKNDFKNPLRGALLLLLSMSVGVATAQDSDIYVSNGATLHYEAGNFASGVIDNNNGGTFSVASDFVHSADNYVEGPVTFLAANTFDVSLETASPDRSPNFSSTGLATMSYDATAVPTGTPPAGYVLASAEVYTFTGDVSAGTATPLASTTFGAATGPLAIVFADANGGTWSTTVTPGTTTVMSFAKEDVTLGLDELNASTFAFYPNPVTATTTRINFNLPQSVQQLDVTMYDITGKVIKQYNNVAVQTGANSIDKPQVANGMYLLQFSFNNGAQQITKRLLVK</sequence>
<reference evidence="4 5" key="1">
    <citation type="submission" date="2018-03" db="EMBL/GenBank/DDBJ databases">
        <title>Mesoflavibacter sp. HG37 and Mesoflavibacter sp. HG96 sp.nov., two marine bacteria isolated from seawater of Western Pacific Ocean.</title>
        <authorList>
            <person name="Cheng H."/>
            <person name="Wu Y.-H."/>
            <person name="Guo L.-L."/>
            <person name="Xu X.-W."/>
        </authorList>
    </citation>
    <scope>NUCLEOTIDE SEQUENCE [LARGE SCALE GENOMIC DNA]</scope>
    <source>
        <strain evidence="4 5">KCTC 42117</strain>
    </source>
</reference>
<keyword evidence="1 2" id="KW-0732">Signal</keyword>
<evidence type="ECO:0000313" key="4">
    <source>
        <dbReference type="EMBL" id="PSG87010.1"/>
    </source>
</evidence>
<evidence type="ECO:0000256" key="2">
    <source>
        <dbReference type="SAM" id="SignalP"/>
    </source>
</evidence>
<dbReference type="InterPro" id="IPR026444">
    <property type="entry name" value="Secre_tail"/>
</dbReference>
<evidence type="ECO:0000259" key="3">
    <source>
        <dbReference type="Pfam" id="PF18962"/>
    </source>
</evidence>
<feature type="chain" id="PRO_5015671863" description="Secretion system C-terminal sorting domain-containing protein" evidence="2">
    <location>
        <begin position="28"/>
        <end position="284"/>
    </location>
</feature>
<feature type="domain" description="Secretion system C-terminal sorting" evidence="3">
    <location>
        <begin position="205"/>
        <end position="282"/>
    </location>
</feature>